<dbReference type="EMBL" id="CP077093">
    <property type="protein sequence ID" value="QXI25884.1"/>
    <property type="molecule type" value="Genomic_DNA"/>
</dbReference>
<keyword evidence="11" id="KW-0732">Signal</keyword>
<evidence type="ECO:0000256" key="6">
    <source>
        <dbReference type="ARBA" id="ARBA00022801"/>
    </source>
</evidence>
<evidence type="ECO:0000259" key="12">
    <source>
        <dbReference type="SMART" id="SM00477"/>
    </source>
</evidence>
<feature type="domain" description="DNA/RNA non-specific endonuclease/pyrophosphatase/phosphodiesterase" evidence="13">
    <location>
        <begin position="53"/>
        <end position="246"/>
    </location>
</feature>
<dbReference type="Pfam" id="PF01223">
    <property type="entry name" value="Endonuclease_NS"/>
    <property type="match status" value="1"/>
</dbReference>
<evidence type="ECO:0000256" key="9">
    <source>
        <dbReference type="PIRSR" id="PIRSR640255-2"/>
    </source>
</evidence>
<gene>
    <name evidence="14" type="ORF">HU752_018120</name>
</gene>
<comment type="similarity">
    <text evidence="2 10">Belongs to the DNA/RNA non-specific endonuclease family.</text>
</comment>
<dbReference type="KEGG" id="pvw:HU752_018120"/>
<evidence type="ECO:0000313" key="14">
    <source>
        <dbReference type="EMBL" id="QXI25884.1"/>
    </source>
</evidence>
<dbReference type="SMART" id="SM00892">
    <property type="entry name" value="Endonuclease_NS"/>
    <property type="match status" value="1"/>
</dbReference>
<organism evidence="14 15">
    <name type="scientific">Pseudomonas vanderleydeniana</name>
    <dbReference type="NCBI Taxonomy" id="2745495"/>
    <lineage>
        <taxon>Bacteria</taxon>
        <taxon>Pseudomonadati</taxon>
        <taxon>Pseudomonadota</taxon>
        <taxon>Gammaproteobacteria</taxon>
        <taxon>Pseudomonadales</taxon>
        <taxon>Pseudomonadaceae</taxon>
        <taxon>Pseudomonas</taxon>
    </lineage>
</organism>
<evidence type="ECO:0000256" key="10">
    <source>
        <dbReference type="RuleBase" id="RU366055"/>
    </source>
</evidence>
<dbReference type="AlphaFoldDB" id="A0A9E6PG85"/>
<evidence type="ECO:0000313" key="15">
    <source>
        <dbReference type="Proteomes" id="UP000634530"/>
    </source>
</evidence>
<dbReference type="InterPro" id="IPR044929">
    <property type="entry name" value="DNA/RNA_non-sp_Endonuclease_sf"/>
</dbReference>
<comment type="cofactor">
    <cofactor evidence="1 10">
        <name>Mg(2+)</name>
        <dbReference type="ChEBI" id="CHEBI:18420"/>
    </cofactor>
</comment>
<evidence type="ECO:0000256" key="4">
    <source>
        <dbReference type="ARBA" id="ARBA00022723"/>
    </source>
</evidence>
<feature type="binding site" evidence="9">
    <location>
        <position position="148"/>
    </location>
    <ligand>
        <name>Mg(2+)</name>
        <dbReference type="ChEBI" id="CHEBI:18420"/>
        <note>catalytic</note>
    </ligand>
</feature>
<feature type="chain" id="PRO_5038439278" description="Endonuclease" evidence="11">
    <location>
        <begin position="27"/>
        <end position="247"/>
    </location>
</feature>
<evidence type="ECO:0000256" key="11">
    <source>
        <dbReference type="SAM" id="SignalP"/>
    </source>
</evidence>
<keyword evidence="5 10" id="KW-0255">Endonuclease</keyword>
<name>A0A9E6PG85_9PSED</name>
<dbReference type="GO" id="GO:0003676">
    <property type="term" value="F:nucleic acid binding"/>
    <property type="evidence" value="ECO:0007669"/>
    <property type="project" value="InterPro"/>
</dbReference>
<feature type="domain" description="ENPP1-3/EXOG-like endonuclease/phosphodiesterase" evidence="12">
    <location>
        <begin position="54"/>
        <end position="246"/>
    </location>
</feature>
<dbReference type="InterPro" id="IPR020821">
    <property type="entry name" value="ENPP1-3/EXOG-like_nuc-like"/>
</dbReference>
<reference evidence="14 15" key="1">
    <citation type="journal article" date="2020" name="Microorganisms">
        <title>Reliable Identification of Environmental Pseudomonas Isolates Using the rpoD Gene.</title>
        <authorList>
            <consortium name="The Broad Institute Genome Sequencing Platform"/>
            <person name="Girard L."/>
            <person name="Lood C."/>
            <person name="Rokni-Zadeh H."/>
            <person name="van Noort V."/>
            <person name="Lavigne R."/>
            <person name="De Mot R."/>
        </authorList>
    </citation>
    <scope>NUCLEOTIDE SEQUENCE [LARGE SCALE GENOMIC DNA]</scope>
    <source>
        <strain evidence="14 15">RW8P3</strain>
    </source>
</reference>
<keyword evidence="4 9" id="KW-0479">Metal-binding</keyword>
<keyword evidence="15" id="KW-1185">Reference proteome</keyword>
<feature type="active site" description="Proton acceptor" evidence="8">
    <location>
        <position position="118"/>
    </location>
</feature>
<dbReference type="InterPro" id="IPR040255">
    <property type="entry name" value="Non-specific_endonuclease"/>
</dbReference>
<dbReference type="PROSITE" id="PS01070">
    <property type="entry name" value="NUCLEASE_NON_SPEC"/>
    <property type="match status" value="1"/>
</dbReference>
<dbReference type="Proteomes" id="UP000634530">
    <property type="component" value="Chromosome"/>
</dbReference>
<keyword evidence="3 10" id="KW-0540">Nuclease</keyword>
<evidence type="ECO:0000256" key="5">
    <source>
        <dbReference type="ARBA" id="ARBA00022759"/>
    </source>
</evidence>
<dbReference type="Gene3D" id="3.40.570.10">
    <property type="entry name" value="Extracellular Endonuclease, subunit A"/>
    <property type="match status" value="1"/>
</dbReference>
<evidence type="ECO:0000256" key="7">
    <source>
        <dbReference type="ARBA" id="ARBA00022842"/>
    </source>
</evidence>
<sequence length="247" mass="27486">MVVNMKKNISALFLAFFLLAPVGAHAAFDACRDQFPGRVVPQVLNMAKLHEICFDSFAVLSSGESKTPVYTVERLNRARLAAAKDEERTNKFYEDARLPSAERASLDDYRGSGYDRGHMSPAADMPSPGSMAQSFSLANMVPQAPENNRGVWARRVEAATRHYVMRAQGDVYVFTGPAFEGQVKTIGRGHVWVPTHLFKLVYDPNAQRAWAYWVENKDDAAVTKPISYRELVNHIGIELLPGVQLKG</sequence>
<dbReference type="EC" id="3.1.30.-" evidence="10"/>
<evidence type="ECO:0000256" key="8">
    <source>
        <dbReference type="PIRSR" id="PIRSR640255-1"/>
    </source>
</evidence>
<dbReference type="GO" id="GO:0016787">
    <property type="term" value="F:hydrolase activity"/>
    <property type="evidence" value="ECO:0007669"/>
    <property type="project" value="UniProtKB-KW"/>
</dbReference>
<dbReference type="PANTHER" id="PTHR13966">
    <property type="entry name" value="ENDONUCLEASE RELATED"/>
    <property type="match status" value="1"/>
</dbReference>
<dbReference type="SMART" id="SM00477">
    <property type="entry name" value="NUC"/>
    <property type="match status" value="1"/>
</dbReference>
<accession>A0A9E6PG85</accession>
<evidence type="ECO:0000256" key="1">
    <source>
        <dbReference type="ARBA" id="ARBA00001946"/>
    </source>
</evidence>
<dbReference type="InterPro" id="IPR044925">
    <property type="entry name" value="His-Me_finger_sf"/>
</dbReference>
<feature type="signal peptide" evidence="11">
    <location>
        <begin position="1"/>
        <end position="26"/>
    </location>
</feature>
<dbReference type="GO" id="GO:0046872">
    <property type="term" value="F:metal ion binding"/>
    <property type="evidence" value="ECO:0007669"/>
    <property type="project" value="UniProtKB-KW"/>
</dbReference>
<evidence type="ECO:0000256" key="3">
    <source>
        <dbReference type="ARBA" id="ARBA00022722"/>
    </source>
</evidence>
<dbReference type="GO" id="GO:0004519">
    <property type="term" value="F:endonuclease activity"/>
    <property type="evidence" value="ECO:0007669"/>
    <property type="project" value="UniProtKB-UniRule"/>
</dbReference>
<protein>
    <recommendedName>
        <fullName evidence="10">Endonuclease</fullName>
        <ecNumber evidence="10">3.1.30.-</ecNumber>
    </recommendedName>
</protein>
<reference evidence="14 15" key="2">
    <citation type="journal article" date="2021" name="Microorganisms">
        <title>The Ever-Expanding Pseudomonas Genus: Description of 43 New Species and Partition of the Pseudomonas putida Group.</title>
        <authorList>
            <person name="Girard L."/>
            <person name="Lood C."/>
            <person name="Hofte M."/>
            <person name="Vandamme P."/>
            <person name="Rokni-Zadeh H."/>
            <person name="van Noort V."/>
            <person name="Lavigne R."/>
            <person name="De Mot R."/>
        </authorList>
    </citation>
    <scope>NUCLEOTIDE SEQUENCE [LARGE SCALE GENOMIC DNA]</scope>
    <source>
        <strain evidence="14 15">RW8P3</strain>
    </source>
</reference>
<evidence type="ECO:0000259" key="13">
    <source>
        <dbReference type="SMART" id="SM00892"/>
    </source>
</evidence>
<keyword evidence="7" id="KW-0460">Magnesium</keyword>
<dbReference type="InterPro" id="IPR018524">
    <property type="entry name" value="DNA/RNA_endonuclease_AS"/>
</dbReference>
<evidence type="ECO:0000256" key="2">
    <source>
        <dbReference type="ARBA" id="ARBA00010052"/>
    </source>
</evidence>
<proteinExistence type="inferred from homology"/>
<keyword evidence="6 10" id="KW-0378">Hydrolase</keyword>
<dbReference type="PANTHER" id="PTHR13966:SF5">
    <property type="entry name" value="ENDONUCLEASE G, MITOCHONDRIAL"/>
    <property type="match status" value="1"/>
</dbReference>
<dbReference type="SUPFAM" id="SSF54060">
    <property type="entry name" value="His-Me finger endonucleases"/>
    <property type="match status" value="1"/>
</dbReference>
<dbReference type="InterPro" id="IPR001604">
    <property type="entry name" value="Endo_G_ENPP1-like_dom"/>
</dbReference>